<dbReference type="AlphaFoldDB" id="A0A176WZE4"/>
<comment type="caution">
    <text evidence="1">The sequence shown here is derived from an EMBL/GenBank/DDBJ whole genome shotgun (WGS) entry which is preliminary data.</text>
</comment>
<evidence type="ECO:0000313" key="1">
    <source>
        <dbReference type="EMBL" id="OAE39343.1"/>
    </source>
</evidence>
<sequence length="59" mass="6378">MKKNADFLRFFSGLTKSGEYNRFNRGKDGAAMACCGKPRHALDGASCSSSKTVAKMNKS</sequence>
<protein>
    <submittedName>
        <fullName evidence="1">Uncharacterized protein</fullName>
    </submittedName>
</protein>
<name>A0A176WZE4_AGRTU</name>
<reference evidence="1 2" key="1">
    <citation type="submission" date="2016-05" db="EMBL/GenBank/DDBJ databases">
        <authorList>
            <person name="Lavstsen T."/>
            <person name="Jespersen J.S."/>
        </authorList>
    </citation>
    <scope>NUCLEOTIDE SEQUENCE [LARGE SCALE GENOMIC DNA]</scope>
    <source>
        <strain evidence="1 2">KCJ1736</strain>
    </source>
</reference>
<dbReference type="EMBL" id="LXPS01000037">
    <property type="protein sequence ID" value="OAE39343.1"/>
    <property type="molecule type" value="Genomic_DNA"/>
</dbReference>
<gene>
    <name evidence="1" type="ORF">A7J57_23445</name>
</gene>
<dbReference type="Proteomes" id="UP000077098">
    <property type="component" value="Unassembled WGS sequence"/>
</dbReference>
<proteinExistence type="predicted"/>
<organism evidence="1 2">
    <name type="scientific">Agrobacterium tumefaciens</name>
    <dbReference type="NCBI Taxonomy" id="358"/>
    <lineage>
        <taxon>Bacteria</taxon>
        <taxon>Pseudomonadati</taxon>
        <taxon>Pseudomonadota</taxon>
        <taxon>Alphaproteobacteria</taxon>
        <taxon>Hyphomicrobiales</taxon>
        <taxon>Rhizobiaceae</taxon>
        <taxon>Rhizobium/Agrobacterium group</taxon>
        <taxon>Agrobacterium</taxon>
        <taxon>Agrobacterium tumefaciens complex</taxon>
    </lineage>
</organism>
<accession>A0A176WZE4</accession>
<evidence type="ECO:0000313" key="2">
    <source>
        <dbReference type="Proteomes" id="UP000077098"/>
    </source>
</evidence>